<dbReference type="AlphaFoldDB" id="A0AAE0L6Y8"/>
<evidence type="ECO:0000313" key="1">
    <source>
        <dbReference type="EMBL" id="KAK3274187.1"/>
    </source>
</evidence>
<proteinExistence type="predicted"/>
<dbReference type="EMBL" id="LGRX02007874">
    <property type="protein sequence ID" value="KAK3274187.1"/>
    <property type="molecule type" value="Genomic_DNA"/>
</dbReference>
<protein>
    <submittedName>
        <fullName evidence="1">Uncharacterized protein</fullName>
    </submittedName>
</protein>
<sequence length="157" mass="17827">MVYDNYHNTANVFTTTASHRFSSARGGKSKVVPPYLQHNYHETEKVETAPYNVAHAEVLARWERDDTVNSTLKKMEAASHRAHLHRGAYPTTSDLMQPEQENVGDLWKETKPTRMVTVQKENNSEKAGLSSRQYANAQGYTRQGLPISSDWLGRNVH</sequence>
<dbReference type="Proteomes" id="UP001190700">
    <property type="component" value="Unassembled WGS sequence"/>
</dbReference>
<organism evidence="1 2">
    <name type="scientific">Cymbomonas tetramitiformis</name>
    <dbReference type="NCBI Taxonomy" id="36881"/>
    <lineage>
        <taxon>Eukaryota</taxon>
        <taxon>Viridiplantae</taxon>
        <taxon>Chlorophyta</taxon>
        <taxon>Pyramimonadophyceae</taxon>
        <taxon>Pyramimonadales</taxon>
        <taxon>Pyramimonadaceae</taxon>
        <taxon>Cymbomonas</taxon>
    </lineage>
</organism>
<keyword evidence="2" id="KW-1185">Reference proteome</keyword>
<accession>A0AAE0L6Y8</accession>
<comment type="caution">
    <text evidence="1">The sequence shown here is derived from an EMBL/GenBank/DDBJ whole genome shotgun (WGS) entry which is preliminary data.</text>
</comment>
<name>A0AAE0L6Y8_9CHLO</name>
<reference evidence="1 2" key="1">
    <citation type="journal article" date="2015" name="Genome Biol. Evol.">
        <title>Comparative Genomics of a Bacterivorous Green Alga Reveals Evolutionary Causalities and Consequences of Phago-Mixotrophic Mode of Nutrition.</title>
        <authorList>
            <person name="Burns J.A."/>
            <person name="Paasch A."/>
            <person name="Narechania A."/>
            <person name="Kim E."/>
        </authorList>
    </citation>
    <scope>NUCLEOTIDE SEQUENCE [LARGE SCALE GENOMIC DNA]</scope>
    <source>
        <strain evidence="1 2">PLY_AMNH</strain>
    </source>
</reference>
<evidence type="ECO:0000313" key="2">
    <source>
        <dbReference type="Proteomes" id="UP001190700"/>
    </source>
</evidence>
<gene>
    <name evidence="1" type="ORF">CYMTET_17618</name>
</gene>